<sequence length="127" mass="13034">MASIPLREPQFTQVQLTGPADAVARLMENLSTAGEVIFGPVQQPARGGEVTCTAQMVTHPSPGAEAGRPTASVTVQTVLEVEQEVLPDSAAAHHIEASITTAVQALPGVLGATSRCIAVVGLPTARE</sequence>
<dbReference type="EMBL" id="JBEPCV010000012">
    <property type="protein sequence ID" value="MER6905096.1"/>
    <property type="molecule type" value="Genomic_DNA"/>
</dbReference>
<evidence type="ECO:0000313" key="2">
    <source>
        <dbReference type="Proteomes" id="UP001490330"/>
    </source>
</evidence>
<evidence type="ECO:0000313" key="1">
    <source>
        <dbReference type="EMBL" id="MER6905096.1"/>
    </source>
</evidence>
<name>A0ABV1VF25_9ACTN</name>
<comment type="caution">
    <text evidence="1">The sequence shown here is derived from an EMBL/GenBank/DDBJ whole genome shotgun (WGS) entry which is preliminary data.</text>
</comment>
<dbReference type="RefSeq" id="WP_350716801.1">
    <property type="nucleotide sequence ID" value="NZ_JBEPCO010000005.1"/>
</dbReference>
<gene>
    <name evidence="1" type="ORF">ABT322_15225</name>
</gene>
<proteinExistence type="predicted"/>
<organism evidence="1 2">
    <name type="scientific">Streptomyces flaveolus</name>
    <dbReference type="NCBI Taxonomy" id="67297"/>
    <lineage>
        <taxon>Bacteria</taxon>
        <taxon>Bacillati</taxon>
        <taxon>Actinomycetota</taxon>
        <taxon>Actinomycetes</taxon>
        <taxon>Kitasatosporales</taxon>
        <taxon>Streptomycetaceae</taxon>
        <taxon>Streptomyces</taxon>
    </lineage>
</organism>
<dbReference type="Proteomes" id="UP001490330">
    <property type="component" value="Unassembled WGS sequence"/>
</dbReference>
<reference evidence="1 2" key="1">
    <citation type="submission" date="2024-06" db="EMBL/GenBank/DDBJ databases">
        <title>The Natural Products Discovery Center: Release of the First 8490 Sequenced Strains for Exploring Actinobacteria Biosynthetic Diversity.</title>
        <authorList>
            <person name="Kalkreuter E."/>
            <person name="Kautsar S.A."/>
            <person name="Yang D."/>
            <person name="Bader C.D."/>
            <person name="Teijaro C.N."/>
            <person name="Fluegel L."/>
            <person name="Davis C.M."/>
            <person name="Simpson J.R."/>
            <person name="Lauterbach L."/>
            <person name="Steele A.D."/>
            <person name="Gui C."/>
            <person name="Meng S."/>
            <person name="Li G."/>
            <person name="Viehrig K."/>
            <person name="Ye F."/>
            <person name="Su P."/>
            <person name="Kiefer A.F."/>
            <person name="Nichols A."/>
            <person name="Cepeda A.J."/>
            <person name="Yan W."/>
            <person name="Fan B."/>
            <person name="Jiang Y."/>
            <person name="Adhikari A."/>
            <person name="Zheng C.-J."/>
            <person name="Schuster L."/>
            <person name="Cowan T.M."/>
            <person name="Smanski M.J."/>
            <person name="Chevrette M.G."/>
            <person name="De Carvalho L.P.S."/>
            <person name="Shen B."/>
        </authorList>
    </citation>
    <scope>NUCLEOTIDE SEQUENCE [LARGE SCALE GENOMIC DNA]</scope>
    <source>
        <strain evidence="1 2">NPDC000632</strain>
    </source>
</reference>
<keyword evidence="2" id="KW-1185">Reference proteome</keyword>
<protein>
    <submittedName>
        <fullName evidence="1">Uncharacterized protein</fullName>
    </submittedName>
</protein>
<accession>A0ABV1VF25</accession>